<organism evidence="2 3">
    <name type="scientific">Nostocoides australiense Ben110</name>
    <dbReference type="NCBI Taxonomy" id="1193182"/>
    <lineage>
        <taxon>Bacteria</taxon>
        <taxon>Bacillati</taxon>
        <taxon>Actinomycetota</taxon>
        <taxon>Actinomycetes</taxon>
        <taxon>Micrococcales</taxon>
        <taxon>Intrasporangiaceae</taxon>
        <taxon>Nostocoides</taxon>
    </lineage>
</organism>
<proteinExistence type="predicted"/>
<comment type="caution">
    <text evidence="2">The sequence shown here is derived from an EMBL/GenBank/DDBJ whole genome shotgun (WGS) entry which is preliminary data.</text>
</comment>
<evidence type="ECO:0000313" key="2">
    <source>
        <dbReference type="EMBL" id="CCH74232.1"/>
    </source>
</evidence>
<accession>W6JYM1</accession>
<dbReference type="AlphaFoldDB" id="W6JYM1"/>
<dbReference type="EMBL" id="CAJA01000344">
    <property type="protein sequence ID" value="CCH74232.1"/>
    <property type="molecule type" value="Genomic_DNA"/>
</dbReference>
<gene>
    <name evidence="2" type="ORF">BN11_4080003</name>
</gene>
<feature type="region of interest" description="Disordered" evidence="1">
    <location>
        <begin position="26"/>
        <end position="48"/>
    </location>
</feature>
<dbReference type="Proteomes" id="UP000035763">
    <property type="component" value="Unassembled WGS sequence"/>
</dbReference>
<keyword evidence="3" id="KW-1185">Reference proteome</keyword>
<dbReference type="STRING" id="1193182.BN11_4080003"/>
<protein>
    <submittedName>
        <fullName evidence="2">Uncharacterized protein</fullName>
    </submittedName>
</protein>
<name>W6JYM1_9MICO</name>
<sequence length="64" mass="6983">MSLVRRIARPLLATIFITGGLDALRHPSSKAQAAPPGSRWSRHSPGRWGCPTTRNCSCAPMARR</sequence>
<evidence type="ECO:0000313" key="3">
    <source>
        <dbReference type="Proteomes" id="UP000035763"/>
    </source>
</evidence>
<reference evidence="2 3" key="1">
    <citation type="journal article" date="2013" name="ISME J.">
        <title>A metabolic model for members of the genus Tetrasphaera involved in enhanced biological phosphorus removal.</title>
        <authorList>
            <person name="Kristiansen R."/>
            <person name="Nguyen H.T.T."/>
            <person name="Saunders A.M."/>
            <person name="Nielsen J.L."/>
            <person name="Wimmer R."/>
            <person name="Le V.Q."/>
            <person name="McIlroy S.J."/>
            <person name="Petrovski S."/>
            <person name="Seviour R.J."/>
            <person name="Calteau A."/>
            <person name="Nielsen K.L."/>
            <person name="Nielsen P.H."/>
        </authorList>
    </citation>
    <scope>NUCLEOTIDE SEQUENCE [LARGE SCALE GENOMIC DNA]</scope>
    <source>
        <strain evidence="2 3">Ben110</strain>
    </source>
</reference>
<evidence type="ECO:0000256" key="1">
    <source>
        <dbReference type="SAM" id="MobiDB-lite"/>
    </source>
</evidence>